<dbReference type="EMBL" id="UINC01144475">
    <property type="protein sequence ID" value="SVD34012.1"/>
    <property type="molecule type" value="Genomic_DNA"/>
</dbReference>
<organism evidence="1">
    <name type="scientific">marine metagenome</name>
    <dbReference type="NCBI Taxonomy" id="408172"/>
    <lineage>
        <taxon>unclassified sequences</taxon>
        <taxon>metagenomes</taxon>
        <taxon>ecological metagenomes</taxon>
    </lineage>
</organism>
<gene>
    <name evidence="1" type="ORF">METZ01_LOCUS386866</name>
</gene>
<accession>A0A382UIP5</accession>
<dbReference type="AlphaFoldDB" id="A0A382UIP5"/>
<reference evidence="1" key="1">
    <citation type="submission" date="2018-05" db="EMBL/GenBank/DDBJ databases">
        <authorList>
            <person name="Lanie J.A."/>
            <person name="Ng W.-L."/>
            <person name="Kazmierczak K.M."/>
            <person name="Andrzejewski T.M."/>
            <person name="Davidsen T.M."/>
            <person name="Wayne K.J."/>
            <person name="Tettelin H."/>
            <person name="Glass J.I."/>
            <person name="Rusch D."/>
            <person name="Podicherti R."/>
            <person name="Tsui H.-C.T."/>
            <person name="Winkler M.E."/>
        </authorList>
    </citation>
    <scope>NUCLEOTIDE SEQUENCE</scope>
</reference>
<sequence length="22" mass="2589">DENAIWLDDLQPAFGEKFFFEG</sequence>
<name>A0A382UIP5_9ZZZZ</name>
<evidence type="ECO:0000313" key="1">
    <source>
        <dbReference type="EMBL" id="SVD34012.1"/>
    </source>
</evidence>
<feature type="non-terminal residue" evidence="1">
    <location>
        <position position="1"/>
    </location>
</feature>
<protein>
    <submittedName>
        <fullName evidence="1">Uncharacterized protein</fullName>
    </submittedName>
</protein>
<proteinExistence type="predicted"/>